<dbReference type="RefSeq" id="WP_202881166.1">
    <property type="nucleotide sequence ID" value="NZ_JACCAB010000001.1"/>
</dbReference>
<evidence type="ECO:0000313" key="3">
    <source>
        <dbReference type="Proteomes" id="UP000573599"/>
    </source>
</evidence>
<dbReference type="EMBL" id="JACCAB010000001">
    <property type="protein sequence ID" value="NYG06131.1"/>
    <property type="molecule type" value="Genomic_DNA"/>
</dbReference>
<sequence length="705" mass="72618">MTLATDRRPGTTTTRSGRRPGLGGWVVGAAATLTVVLAAASAGTGPAQASTASTTLASTSRSSTAPLTNLAHLDWLGARVAPPSQSGHTTYHLAGEPQIGTLWTYAEPTGTGGFRHVGGGSYDPATNTYGQGAYNADDMSRAAVVYLRHWRATGASSSRARAYELLRGLTYLQTSSGANAGNVVLWMQPDGTLNPSPQPKELPDPSDSDASYWLARSIWALGEGYAAFRTTDPAFGSFLRQRLDLAVSALDRECLARYGQYLSIDGQRAPAWLIASGADASAEAVLGLSAYVEAGGSPAARTALTRLSEGVADLSGGDAQTWPFGAVRPWALSRSIWHAWASQMPAALARASTVLGDPHLSDVAATDSFTFDPWLLTSGGPDNGRLPTRGDSSQIAYGADSRLESLIATAQGSRQQAAHRLAGIVGAWFFGANPAGVPMYDPATGVTYDGISGNGTVNHNSGAESTIHGLLAMLALDAHPDVAALARTATISQRIGTTSIEAETAGLSGGAHAVVPPSLWTGEALFSGSGYAGVPQGGRVSFTLPAGPASLVLPVFDLQPGSSAVTTFTSEDRALGQVRSGDIGAQGDSPAPGALLPVTLPVTVSAGTTQLSASTTATGGDEARLDALMVEPLVSRLVLTGDGHSTAILSSRSHRVEHAQVTLPGTGSTQIETYDGTGRLVSSWSSRARTVPVRVPAGGFTYLRR</sequence>
<keyword evidence="3" id="KW-1185">Reference proteome</keyword>
<organism evidence="2 3">
    <name type="scientific">Pedococcus badiiscoriae</name>
    <dbReference type="NCBI Taxonomy" id="642776"/>
    <lineage>
        <taxon>Bacteria</taxon>
        <taxon>Bacillati</taxon>
        <taxon>Actinomycetota</taxon>
        <taxon>Actinomycetes</taxon>
        <taxon>Micrococcales</taxon>
        <taxon>Intrasporangiaceae</taxon>
        <taxon>Pedococcus</taxon>
    </lineage>
</organism>
<comment type="caution">
    <text evidence="2">The sequence shown here is derived from an EMBL/GenBank/DDBJ whole genome shotgun (WGS) entry which is preliminary data.</text>
</comment>
<dbReference type="AlphaFoldDB" id="A0A852WFA4"/>
<proteinExistence type="predicted"/>
<evidence type="ECO:0000313" key="2">
    <source>
        <dbReference type="EMBL" id="NYG06131.1"/>
    </source>
</evidence>
<dbReference type="Proteomes" id="UP000573599">
    <property type="component" value="Unassembled WGS sequence"/>
</dbReference>
<reference evidence="2 3" key="1">
    <citation type="submission" date="2020-07" db="EMBL/GenBank/DDBJ databases">
        <title>Sequencing the genomes of 1000 actinobacteria strains.</title>
        <authorList>
            <person name="Klenk H.-P."/>
        </authorList>
    </citation>
    <scope>NUCLEOTIDE SEQUENCE [LARGE SCALE GENOMIC DNA]</scope>
    <source>
        <strain evidence="2 3">DSM 23987</strain>
    </source>
</reference>
<protein>
    <submittedName>
        <fullName evidence="2">Uncharacterized protein</fullName>
    </submittedName>
</protein>
<evidence type="ECO:0000256" key="1">
    <source>
        <dbReference type="SAM" id="MobiDB-lite"/>
    </source>
</evidence>
<name>A0A852WFA4_9MICO</name>
<accession>A0A852WFA4</accession>
<feature type="region of interest" description="Disordered" evidence="1">
    <location>
        <begin position="1"/>
        <end position="23"/>
    </location>
</feature>
<gene>
    <name evidence="2" type="ORF">BJ986_000618</name>
</gene>
<feature type="region of interest" description="Disordered" evidence="1">
    <location>
        <begin position="44"/>
        <end position="63"/>
    </location>
</feature>